<evidence type="ECO:0000256" key="1">
    <source>
        <dbReference type="ARBA" id="ARBA00006226"/>
    </source>
</evidence>
<reference evidence="3 4" key="1">
    <citation type="submission" date="2020-01" db="EMBL/GenBank/DDBJ databases">
        <title>Jiella pacifica sp. nov.</title>
        <authorList>
            <person name="Xue Z."/>
            <person name="Zhu S."/>
            <person name="Chen J."/>
            <person name="Yang J."/>
        </authorList>
    </citation>
    <scope>NUCLEOTIDE SEQUENCE [LARGE SCALE GENOMIC DNA]</scope>
    <source>
        <strain evidence="3 4">40Bstr34</strain>
    </source>
</reference>
<keyword evidence="2" id="KW-1277">Toxin-antitoxin system</keyword>
<dbReference type="RefSeq" id="WP_163466236.1">
    <property type="nucleotide sequence ID" value="NZ_JAAAMG010000038.1"/>
</dbReference>
<accession>A0A6N9T954</accession>
<gene>
    <name evidence="3" type="ORF">GTK09_25580</name>
</gene>
<evidence type="ECO:0000313" key="3">
    <source>
        <dbReference type="EMBL" id="NDW07781.1"/>
    </source>
</evidence>
<dbReference type="Pfam" id="PF05016">
    <property type="entry name" value="ParE_toxin"/>
    <property type="match status" value="1"/>
</dbReference>
<proteinExistence type="inferred from homology"/>
<dbReference type="Gene3D" id="3.30.2310.20">
    <property type="entry name" value="RelE-like"/>
    <property type="match status" value="1"/>
</dbReference>
<protein>
    <submittedName>
        <fullName evidence="3">Type II toxin-antitoxin system RelE/ParE family toxin</fullName>
    </submittedName>
</protein>
<organism evidence="3 4">
    <name type="scientific">Jiella pacifica</name>
    <dbReference type="NCBI Taxonomy" id="2696469"/>
    <lineage>
        <taxon>Bacteria</taxon>
        <taxon>Pseudomonadati</taxon>
        <taxon>Pseudomonadota</taxon>
        <taxon>Alphaproteobacteria</taxon>
        <taxon>Hyphomicrobiales</taxon>
        <taxon>Aurantimonadaceae</taxon>
        <taxon>Jiella</taxon>
    </lineage>
</organism>
<dbReference type="EMBL" id="JAAAMG010000038">
    <property type="protein sequence ID" value="NDW07781.1"/>
    <property type="molecule type" value="Genomic_DNA"/>
</dbReference>
<dbReference type="PANTHER" id="PTHR33755:SF8">
    <property type="entry name" value="TOXIN PARE2"/>
    <property type="match status" value="1"/>
</dbReference>
<sequence length="97" mass="11016">MRLRYTRTALRQIEDALSYTAVRSPQGAAGMRERILAAAALVQDHPRAAQANSRPNTRRVALTPYPYVLFYRIAADEVVITRLRHAARRPLSEARRS</sequence>
<name>A0A6N9T954_9HYPH</name>
<evidence type="ECO:0000256" key="2">
    <source>
        <dbReference type="ARBA" id="ARBA00022649"/>
    </source>
</evidence>
<evidence type="ECO:0000313" key="4">
    <source>
        <dbReference type="Proteomes" id="UP000469011"/>
    </source>
</evidence>
<dbReference type="InterPro" id="IPR035093">
    <property type="entry name" value="RelE/ParE_toxin_dom_sf"/>
</dbReference>
<dbReference type="InterPro" id="IPR007712">
    <property type="entry name" value="RelE/ParE_toxin"/>
</dbReference>
<dbReference type="Proteomes" id="UP000469011">
    <property type="component" value="Unassembled WGS sequence"/>
</dbReference>
<dbReference type="AlphaFoldDB" id="A0A6N9T954"/>
<dbReference type="InterPro" id="IPR051803">
    <property type="entry name" value="TA_system_RelE-like_toxin"/>
</dbReference>
<keyword evidence="4" id="KW-1185">Reference proteome</keyword>
<comment type="similarity">
    <text evidence="1">Belongs to the RelE toxin family.</text>
</comment>
<comment type="caution">
    <text evidence="3">The sequence shown here is derived from an EMBL/GenBank/DDBJ whole genome shotgun (WGS) entry which is preliminary data.</text>
</comment>
<dbReference type="PANTHER" id="PTHR33755">
    <property type="entry name" value="TOXIN PARE1-RELATED"/>
    <property type="match status" value="1"/>
</dbReference>